<organism evidence="2 3">
    <name type="scientific">Hyaloscypha hepaticicola</name>
    <dbReference type="NCBI Taxonomy" id="2082293"/>
    <lineage>
        <taxon>Eukaryota</taxon>
        <taxon>Fungi</taxon>
        <taxon>Dikarya</taxon>
        <taxon>Ascomycota</taxon>
        <taxon>Pezizomycotina</taxon>
        <taxon>Leotiomycetes</taxon>
        <taxon>Helotiales</taxon>
        <taxon>Hyaloscyphaceae</taxon>
        <taxon>Hyaloscypha</taxon>
    </lineage>
</organism>
<dbReference type="Proteomes" id="UP000235672">
    <property type="component" value="Unassembled WGS sequence"/>
</dbReference>
<keyword evidence="3" id="KW-1185">Reference proteome</keyword>
<protein>
    <submittedName>
        <fullName evidence="2">Uncharacterized protein</fullName>
    </submittedName>
</protein>
<evidence type="ECO:0000256" key="1">
    <source>
        <dbReference type="SAM" id="MobiDB-lite"/>
    </source>
</evidence>
<evidence type="ECO:0000313" key="3">
    <source>
        <dbReference type="Proteomes" id="UP000235672"/>
    </source>
</evidence>
<sequence>MAPKKELLKGPLRPPEAQLRPTSYTQKPASKNEVSVRTGKEAKISVTEFSFQTPKPFLDPSILQRRIQAGNQWKAEQEKKQRLEGGPSQGT</sequence>
<evidence type="ECO:0000313" key="2">
    <source>
        <dbReference type="EMBL" id="PMD20896.1"/>
    </source>
</evidence>
<dbReference type="EMBL" id="KZ613483">
    <property type="protein sequence ID" value="PMD20896.1"/>
    <property type="molecule type" value="Genomic_DNA"/>
</dbReference>
<dbReference type="OrthoDB" id="3513895at2759"/>
<feature type="region of interest" description="Disordered" evidence="1">
    <location>
        <begin position="1"/>
        <end position="36"/>
    </location>
</feature>
<proteinExistence type="predicted"/>
<feature type="region of interest" description="Disordered" evidence="1">
    <location>
        <begin position="71"/>
        <end position="91"/>
    </location>
</feature>
<name>A0A2J6Q3S9_9HELO</name>
<gene>
    <name evidence="2" type="ORF">NA56DRAFT_704133</name>
</gene>
<accession>A0A2J6Q3S9</accession>
<feature type="compositionally biased region" description="Polar residues" evidence="1">
    <location>
        <begin position="20"/>
        <end position="35"/>
    </location>
</feature>
<reference evidence="2 3" key="1">
    <citation type="submission" date="2016-05" db="EMBL/GenBank/DDBJ databases">
        <title>A degradative enzymes factory behind the ericoid mycorrhizal symbiosis.</title>
        <authorList>
            <consortium name="DOE Joint Genome Institute"/>
            <person name="Martino E."/>
            <person name="Morin E."/>
            <person name="Grelet G."/>
            <person name="Kuo A."/>
            <person name="Kohler A."/>
            <person name="Daghino S."/>
            <person name="Barry K."/>
            <person name="Choi C."/>
            <person name="Cichocki N."/>
            <person name="Clum A."/>
            <person name="Copeland A."/>
            <person name="Hainaut M."/>
            <person name="Haridas S."/>
            <person name="Labutti K."/>
            <person name="Lindquist E."/>
            <person name="Lipzen A."/>
            <person name="Khouja H.-R."/>
            <person name="Murat C."/>
            <person name="Ohm R."/>
            <person name="Olson A."/>
            <person name="Spatafora J."/>
            <person name="Veneault-Fourrey C."/>
            <person name="Henrissat B."/>
            <person name="Grigoriev I."/>
            <person name="Martin F."/>
            <person name="Perotto S."/>
        </authorList>
    </citation>
    <scope>NUCLEOTIDE SEQUENCE [LARGE SCALE GENOMIC DNA]</scope>
    <source>
        <strain evidence="2 3">UAMH 7357</strain>
    </source>
</reference>
<dbReference type="AlphaFoldDB" id="A0A2J6Q3S9"/>